<keyword evidence="2" id="KW-0472">Membrane</keyword>
<feature type="compositionally biased region" description="Polar residues" evidence="1">
    <location>
        <begin position="813"/>
        <end position="822"/>
    </location>
</feature>
<proteinExistence type="predicted"/>
<keyword evidence="2" id="KW-0812">Transmembrane</keyword>
<sequence length="1217" mass="136479">MSSFFLVFALVASFVGGNDNRRFSLITLAATLAPPKSMYANALDSNVPDLDLSDAGPVEPSSKSRGSTLFIGIVILLQSLFVTNYFYIKSLRCQRDNEPEPIRSLVSSEQMEKATNAMNETWLFFFDPKQLDKKRRKEKAAWLRERRLLWLSIVLQGLFLNQVRKEPLDEKRFVEWKPITKKKGLITTSLLLILSSILLSPSLLGSDSKDMLVPDLCVKEESDPLMQKMRNDLDLEMNIKAARDQAKFYSDLATALKNDTSLYGTSDYRCPNITDNDGKGDNLSGDKSVWESDPFSYPQSKYGEFFPGYCGASRVKALENARSAMCKKKHCIGGVTGFFRGVFGQKRCWKTPVACPKHTADQESDTENYRYAQYKRAQELQDAVEKFAENAEKKFEEVSSNAGATLAKILFRIDVASSVYVLYKGISLFLPVPLEMFRPEFGTLIKMHLSGASSAKFCIYALFVWWGVEYFSQFHSVLKKYINPDYLKAPCFADKDFLQQRSELLYDRCDEIVNLSNAIALDNVTIYHIATEVLAFQKHCNCKFPHVHTKELDIPLTVAEFGMEAIDVCKGSCDDVKDEIPEVPKWLVNFEGKSLQEMVDGAVIPAQKFEYVIPIPSKNMSFVGNSTLCFDPTYSRKKYFMPPKTNVRIFDVWFKTGILSMLSLRFFIAVFGFWLLRLADPFSSCDGRYLNPPKKYVLEESDESLTEMKDNTLLALRSIALKQVVLYIVITNLALINLIIVVAGNNDRDNSKDALYLGTTLSVALAVPMAAACFFNRNSGNQFKFWRKKEDSSSVFERLFYPSGDSRDFGLSLSKSNDSSNAGPLRNLAKGGKTKAEKKKKGETSFLPLFQQKQNKKAAQPAKSKSSAAKGAKSAKKKEDESKGAFGQWGIYTESSPKEEKKTFLSTMTNIVTPAQSSKKKKKNDEEQNIFSFPAITPSSPTKKSTPEKLRNSKKKKTSSDQKEPSYSFFPSTCGMEPAKSKSSAAKGAKSAKKKEDESKGAFGQWGIYTESSPKEEKKTFLSTMTNIVTPAQSSKKKKKNDEEQNIFSFPTITPSSPTKKSTPEKLRNSKKKKTSSDQKEPSYSFFPSTCGMEPAKSKSSAAKGAKSAKKKEDESKGAFGQWGIYTESSPKEEKKTFLSTMTNIVTPAQSSKKKKKNDEEQNIFSFPAITPSSPTKKSTPEKLRNSKKKKTSSDQKEPSYSFFPSTCGMDSIWNNV</sequence>
<feature type="transmembrane region" description="Helical" evidence="2">
    <location>
        <begin position="652"/>
        <end position="676"/>
    </location>
</feature>
<organism evidence="4 5">
    <name type="scientific">Chaetoceros tenuissimus</name>
    <dbReference type="NCBI Taxonomy" id="426638"/>
    <lineage>
        <taxon>Eukaryota</taxon>
        <taxon>Sar</taxon>
        <taxon>Stramenopiles</taxon>
        <taxon>Ochrophyta</taxon>
        <taxon>Bacillariophyta</taxon>
        <taxon>Coscinodiscophyceae</taxon>
        <taxon>Chaetocerotophycidae</taxon>
        <taxon>Chaetocerotales</taxon>
        <taxon>Chaetocerotaceae</taxon>
        <taxon>Chaetoceros</taxon>
    </lineage>
</organism>
<feature type="compositionally biased region" description="Low complexity" evidence="1">
    <location>
        <begin position="1047"/>
        <end position="1061"/>
    </location>
</feature>
<comment type="caution">
    <text evidence="4">The sequence shown here is derived from an EMBL/GenBank/DDBJ whole genome shotgun (WGS) entry which is preliminary data.</text>
</comment>
<protein>
    <submittedName>
        <fullName evidence="4">Uncharacterized protein</fullName>
    </submittedName>
</protein>
<evidence type="ECO:0000313" key="5">
    <source>
        <dbReference type="Proteomes" id="UP001054902"/>
    </source>
</evidence>
<evidence type="ECO:0000313" key="4">
    <source>
        <dbReference type="EMBL" id="GFH53869.1"/>
    </source>
</evidence>
<evidence type="ECO:0000256" key="1">
    <source>
        <dbReference type="SAM" id="MobiDB-lite"/>
    </source>
</evidence>
<feature type="transmembrane region" description="Helical" evidence="2">
    <location>
        <begin position="724"/>
        <end position="743"/>
    </location>
</feature>
<dbReference type="Proteomes" id="UP001054902">
    <property type="component" value="Unassembled WGS sequence"/>
</dbReference>
<feature type="chain" id="PRO_5041905341" evidence="3">
    <location>
        <begin position="18"/>
        <end position="1217"/>
    </location>
</feature>
<feature type="compositionally biased region" description="Polar residues" evidence="1">
    <location>
        <begin position="904"/>
        <end position="917"/>
    </location>
</feature>
<accession>A0AAD3H8I1</accession>
<keyword evidence="3" id="KW-0732">Signal</keyword>
<feature type="region of interest" description="Disordered" evidence="1">
    <location>
        <begin position="1143"/>
        <end position="1217"/>
    </location>
</feature>
<dbReference type="AlphaFoldDB" id="A0AAD3H8I1"/>
<evidence type="ECO:0000256" key="2">
    <source>
        <dbReference type="SAM" id="Phobius"/>
    </source>
</evidence>
<feature type="signal peptide" evidence="3">
    <location>
        <begin position="1"/>
        <end position="17"/>
    </location>
</feature>
<evidence type="ECO:0000256" key="3">
    <source>
        <dbReference type="SAM" id="SignalP"/>
    </source>
</evidence>
<name>A0AAD3H8I1_9STRA</name>
<keyword evidence="5" id="KW-1185">Reference proteome</keyword>
<keyword evidence="2" id="KW-1133">Transmembrane helix</keyword>
<feature type="transmembrane region" description="Helical" evidence="2">
    <location>
        <begin position="755"/>
        <end position="775"/>
    </location>
</feature>
<feature type="compositionally biased region" description="Basic residues" evidence="1">
    <location>
        <begin position="832"/>
        <end position="841"/>
    </location>
</feature>
<feature type="compositionally biased region" description="Low complexity" evidence="1">
    <location>
        <begin position="851"/>
        <end position="872"/>
    </location>
</feature>
<feature type="transmembrane region" description="Helical" evidence="2">
    <location>
        <begin position="185"/>
        <end position="204"/>
    </location>
</feature>
<feature type="compositionally biased region" description="Polar residues" evidence="1">
    <location>
        <begin position="1021"/>
        <end position="1034"/>
    </location>
</feature>
<feature type="transmembrane region" description="Helical" evidence="2">
    <location>
        <begin position="69"/>
        <end position="88"/>
    </location>
</feature>
<dbReference type="EMBL" id="BLLK01000047">
    <property type="protein sequence ID" value="GFH53869.1"/>
    <property type="molecule type" value="Genomic_DNA"/>
</dbReference>
<reference evidence="4 5" key="1">
    <citation type="journal article" date="2021" name="Sci. Rep.">
        <title>The genome of the diatom Chaetoceros tenuissimus carries an ancient integrated fragment of an extant virus.</title>
        <authorList>
            <person name="Hongo Y."/>
            <person name="Kimura K."/>
            <person name="Takaki Y."/>
            <person name="Yoshida Y."/>
            <person name="Baba S."/>
            <person name="Kobayashi G."/>
            <person name="Nagasaki K."/>
            <person name="Hano T."/>
            <person name="Tomaru Y."/>
        </authorList>
    </citation>
    <scope>NUCLEOTIDE SEQUENCE [LARGE SCALE GENOMIC DNA]</scope>
    <source>
        <strain evidence="4 5">NIES-3715</strain>
    </source>
</reference>
<feature type="region of interest" description="Disordered" evidence="1">
    <location>
        <begin position="812"/>
        <end position="1126"/>
    </location>
</feature>
<gene>
    <name evidence="4" type="ORF">CTEN210_10345</name>
</gene>